<keyword evidence="3" id="KW-0648">Protein biosynthesis</keyword>
<dbReference type="GO" id="GO:0003743">
    <property type="term" value="F:translation initiation factor activity"/>
    <property type="evidence" value="ECO:0007669"/>
    <property type="project" value="UniProtKB-KW"/>
</dbReference>
<evidence type="ECO:0000256" key="1">
    <source>
        <dbReference type="SAM" id="Coils"/>
    </source>
</evidence>
<keyword evidence="4" id="KW-1185">Reference proteome</keyword>
<keyword evidence="3" id="KW-0396">Initiation factor</keyword>
<dbReference type="EMBL" id="CM001880">
    <property type="protein sequence ID" value="EOX97492.1"/>
    <property type="molecule type" value="Genomic_DNA"/>
</dbReference>
<dbReference type="Pfam" id="PF03087">
    <property type="entry name" value="BPS1"/>
    <property type="match status" value="1"/>
</dbReference>
<dbReference type="PANTHER" id="PTHR33070:SF129">
    <property type="entry name" value="DUF241 DOMAIN PROTEIN"/>
    <property type="match status" value="1"/>
</dbReference>
<feature type="coiled-coil region" evidence="1">
    <location>
        <begin position="227"/>
        <end position="273"/>
    </location>
</feature>
<dbReference type="PANTHER" id="PTHR33070">
    <property type="entry name" value="OS06G0725500 PROTEIN"/>
    <property type="match status" value="1"/>
</dbReference>
<dbReference type="AlphaFoldDB" id="A0A061DYJ9"/>
<dbReference type="HOGENOM" id="CLU_017798_1_0_1"/>
<dbReference type="Proteomes" id="UP000026915">
    <property type="component" value="Chromosome 2"/>
</dbReference>
<sequence>MATSPLNIQPSCHSRSNSLPSRQHPLTSQIDESLSRLRASEAASTSASIGHKLNGLQDLHECVDMLLQLPLTQQALAQEQHLACVEDLLDGSLLLLDACSTAKDALLQSKECIQELHSILRRRRGAEMGLANEVRKYLTSRKAVKKAICKALKNLKQMETKFNTFSFNKDGENAAVVSILREVEAVTVRVLQSLLSFISGSGAESKLSRWSLVSKLMHPKRVGCVEEEKQTNEIANAEATLRSLIKSDNIKHIENVQHELQKSELCIQDLEEGLESLFRRLIKSRVTVLNVLNC</sequence>
<dbReference type="OMA" id="VSKLMHP"/>
<protein>
    <submittedName>
        <fullName evidence="3">Eukaryotic translation initiation factor 3 subunit A, putative</fullName>
    </submittedName>
</protein>
<organism evidence="3 4">
    <name type="scientific">Theobroma cacao</name>
    <name type="common">Cacao</name>
    <name type="synonym">Cocoa</name>
    <dbReference type="NCBI Taxonomy" id="3641"/>
    <lineage>
        <taxon>Eukaryota</taxon>
        <taxon>Viridiplantae</taxon>
        <taxon>Streptophyta</taxon>
        <taxon>Embryophyta</taxon>
        <taxon>Tracheophyta</taxon>
        <taxon>Spermatophyta</taxon>
        <taxon>Magnoliopsida</taxon>
        <taxon>eudicotyledons</taxon>
        <taxon>Gunneridae</taxon>
        <taxon>Pentapetalae</taxon>
        <taxon>rosids</taxon>
        <taxon>malvids</taxon>
        <taxon>Malvales</taxon>
        <taxon>Malvaceae</taxon>
        <taxon>Byttnerioideae</taxon>
        <taxon>Theobroma</taxon>
    </lineage>
</organism>
<dbReference type="eggNOG" id="ENOG502QUY1">
    <property type="taxonomic scope" value="Eukaryota"/>
</dbReference>
<keyword evidence="1" id="KW-0175">Coiled coil</keyword>
<name>A0A061DYJ9_THECC</name>
<dbReference type="GO" id="GO:0048367">
    <property type="term" value="P:shoot system development"/>
    <property type="evidence" value="ECO:0007669"/>
    <property type="project" value="InterPro"/>
</dbReference>
<dbReference type="STRING" id="3641.A0A061DYJ9"/>
<dbReference type="GO" id="GO:0048364">
    <property type="term" value="P:root development"/>
    <property type="evidence" value="ECO:0007669"/>
    <property type="project" value="InterPro"/>
</dbReference>
<gene>
    <name evidence="3" type="ORF">TCM_006491</name>
</gene>
<dbReference type="InParanoid" id="A0A061DYJ9"/>
<feature type="region of interest" description="Disordered" evidence="2">
    <location>
        <begin position="1"/>
        <end position="26"/>
    </location>
</feature>
<proteinExistence type="predicted"/>
<accession>A0A061DYJ9</accession>
<evidence type="ECO:0000313" key="4">
    <source>
        <dbReference type="Proteomes" id="UP000026915"/>
    </source>
</evidence>
<reference evidence="3 4" key="1">
    <citation type="journal article" date="2013" name="Genome Biol.">
        <title>The genome sequence of the most widely cultivated cacao type and its use to identify candidate genes regulating pod color.</title>
        <authorList>
            <person name="Motamayor J.C."/>
            <person name="Mockaitis K."/>
            <person name="Schmutz J."/>
            <person name="Haiminen N."/>
            <person name="Iii D.L."/>
            <person name="Cornejo O."/>
            <person name="Findley S.D."/>
            <person name="Zheng P."/>
            <person name="Utro F."/>
            <person name="Royaert S."/>
            <person name="Saski C."/>
            <person name="Jenkins J."/>
            <person name="Podicheti R."/>
            <person name="Zhao M."/>
            <person name="Scheffler B.E."/>
            <person name="Stack J.C."/>
            <person name="Feltus F.A."/>
            <person name="Mustiga G.M."/>
            <person name="Amores F."/>
            <person name="Phillips W."/>
            <person name="Marelli J.P."/>
            <person name="May G.D."/>
            <person name="Shapiro H."/>
            <person name="Ma J."/>
            <person name="Bustamante C.D."/>
            <person name="Schnell R.J."/>
            <person name="Main D."/>
            <person name="Gilbert D."/>
            <person name="Parida L."/>
            <person name="Kuhn D.N."/>
        </authorList>
    </citation>
    <scope>NUCLEOTIDE SEQUENCE [LARGE SCALE GENOMIC DNA]</scope>
    <source>
        <strain evidence="4">cv. Matina 1-6</strain>
    </source>
</reference>
<dbReference type="InterPro" id="IPR004320">
    <property type="entry name" value="BPS1_pln"/>
</dbReference>
<evidence type="ECO:0000256" key="2">
    <source>
        <dbReference type="SAM" id="MobiDB-lite"/>
    </source>
</evidence>
<evidence type="ECO:0000313" key="3">
    <source>
        <dbReference type="EMBL" id="EOX97492.1"/>
    </source>
</evidence>
<dbReference type="Gramene" id="EOX97492">
    <property type="protein sequence ID" value="EOX97492"/>
    <property type="gene ID" value="TCM_006491"/>
</dbReference>